<feature type="transmembrane region" description="Helical" evidence="1">
    <location>
        <begin position="497"/>
        <end position="516"/>
    </location>
</feature>
<dbReference type="AlphaFoldDB" id="A0A4R1F3Q9"/>
<dbReference type="GO" id="GO:0005886">
    <property type="term" value="C:plasma membrane"/>
    <property type="evidence" value="ECO:0007669"/>
    <property type="project" value="TreeGrafter"/>
</dbReference>
<comment type="caution">
    <text evidence="2">The sequence shown here is derived from an EMBL/GenBank/DDBJ whole genome shotgun (WGS) entry which is preliminary data.</text>
</comment>
<feature type="transmembrane region" description="Helical" evidence="1">
    <location>
        <begin position="1021"/>
        <end position="1043"/>
    </location>
</feature>
<sequence>MNDSSNDVNGENQKLGISGRIAKTFLLTEITPLIALIGLLLGVFAVMVTPREEDPQINVTFANIFIAFPGASAEEVENLVSTPAEQVLSEITGLKHIYSTSMPGMSMLTIQYKVGIDRTDALVRLYNKIASNQDWLPQNLGVGQPLIKPKGIDDVPIVSLTLWTEDENKGGFELSQVAHAIEAELKRIPGTRDIYTVGASKRVVHVLLDSAKIAGFNISLDDLRNALAASNTAKDAVSVVNNNTEIQVVAGTFLSSDDEIGDLVVGVFNGSPVFLKDVATIKHGADSPETYVSFSTAKGASHKGLQEGIKSPAVTIAIAKQPSINAVSVSNNVIKRIEQLKGTFIPEGVNVTVTRNYGDTAKAKSDKLINKLIIETLAVAALIWLALGYREAFIVGTAVVITLALTLFASWAWGFTLNRVSLFALIFSIGILVDDAIVVVENIHRHMVLGGKKLVDVIPIAVDEVGGPTILATFAVIAALLPMAFVSGLMGPYMSPIPINASIGMLLSLGVAYIVTPWMTNKVLSKVDFSHHQEDDGETKSHKFFHFILSPFLRAKGGGWKRFTLLFVFIPILIAISLSLAFPFQKVILKMLPFDNKSEFQIVVDMPEGTTLEQTSRVLNELSTELDKVEEISDYQIYTGTAAPINFNGLVRQYYLREGSNLGDIQVNLTDKHERKRQSHEIALAVRISLQDIAKKYNANVKVVEVPPGPPVLAPLVAEIYGLDHEGQIEIASKVRKVFESTKDISDIDDSVEANQERLVIKVDRQRAAHLGVSQAAITSSISTVLGGEDVTFIHNKNLKYAVPIRLEFPVANKDKIESILSLKIRSTKGALVPMSEVVHVQEGTREHSINHKDLLPVVYVTGDMTGHTDSPLYGMFSIANGVKEAPVAAYDKNINEHYFSPPDDPYFYSLKWDGEWQITFETFRDMGIAYGVGMIMIFLLIVAQFRSYVVPLVIMSPIPLTVIGVMPAHWIADKQFTATSMIGMIALAGIIVRNSILLVDFINDQLRAGVDLNEAIINSSAVRAMPIMLTAAAAMVGAFFIIDDPIFGGLAVALISGILVSTVLTLVVIPLLYFMYLRKRVHIITGTSA</sequence>
<dbReference type="PANTHER" id="PTHR32063">
    <property type="match status" value="1"/>
</dbReference>
<dbReference type="Proteomes" id="UP000294887">
    <property type="component" value="Unassembled WGS sequence"/>
</dbReference>
<keyword evidence="1" id="KW-1133">Transmembrane helix</keyword>
<dbReference type="GO" id="GO:0042910">
    <property type="term" value="F:xenobiotic transmembrane transporter activity"/>
    <property type="evidence" value="ECO:0007669"/>
    <property type="project" value="TreeGrafter"/>
</dbReference>
<organism evidence="2 3">
    <name type="scientific">Cocleimonas flava</name>
    <dbReference type="NCBI Taxonomy" id="634765"/>
    <lineage>
        <taxon>Bacteria</taxon>
        <taxon>Pseudomonadati</taxon>
        <taxon>Pseudomonadota</taxon>
        <taxon>Gammaproteobacteria</taxon>
        <taxon>Thiotrichales</taxon>
        <taxon>Thiotrichaceae</taxon>
        <taxon>Cocleimonas</taxon>
    </lineage>
</organism>
<feature type="transmembrane region" description="Helical" evidence="1">
    <location>
        <begin position="24"/>
        <end position="48"/>
    </location>
</feature>
<dbReference type="Gene3D" id="3.30.70.1320">
    <property type="entry name" value="Multidrug efflux transporter AcrB pore domain like"/>
    <property type="match status" value="1"/>
</dbReference>
<feature type="transmembrane region" description="Helical" evidence="1">
    <location>
        <begin position="1049"/>
        <end position="1075"/>
    </location>
</feature>
<evidence type="ECO:0000313" key="2">
    <source>
        <dbReference type="EMBL" id="TCJ87089.1"/>
    </source>
</evidence>
<dbReference type="PANTHER" id="PTHR32063:SF16">
    <property type="entry name" value="CATION EFFLUX SYSTEM (ACRB_ACRD_ACRF FAMILY)"/>
    <property type="match status" value="1"/>
</dbReference>
<dbReference type="PRINTS" id="PR00702">
    <property type="entry name" value="ACRIFLAVINRP"/>
</dbReference>
<dbReference type="OrthoDB" id="5613295at2"/>
<gene>
    <name evidence="2" type="ORF">EV695_1591</name>
</gene>
<evidence type="ECO:0000313" key="3">
    <source>
        <dbReference type="Proteomes" id="UP000294887"/>
    </source>
</evidence>
<dbReference type="InterPro" id="IPR027463">
    <property type="entry name" value="AcrB_DN_DC_subdom"/>
</dbReference>
<dbReference type="InterPro" id="IPR001036">
    <property type="entry name" value="Acrflvin-R"/>
</dbReference>
<dbReference type="Gene3D" id="3.30.2090.10">
    <property type="entry name" value="Multidrug efflux transporter AcrB TolC docking domain, DN and DC subdomains"/>
    <property type="match status" value="2"/>
</dbReference>
<feature type="transmembrane region" description="Helical" evidence="1">
    <location>
        <begin position="420"/>
        <end position="440"/>
    </location>
</feature>
<evidence type="ECO:0000256" key="1">
    <source>
        <dbReference type="SAM" id="Phobius"/>
    </source>
</evidence>
<keyword evidence="1" id="KW-0472">Membrane</keyword>
<dbReference type="SUPFAM" id="SSF82714">
    <property type="entry name" value="Multidrug efflux transporter AcrB TolC docking domain, DN and DC subdomains"/>
    <property type="match status" value="2"/>
</dbReference>
<feature type="transmembrane region" description="Helical" evidence="1">
    <location>
        <begin position="461"/>
        <end position="485"/>
    </location>
</feature>
<name>A0A4R1F3Q9_9GAMM</name>
<dbReference type="Gene3D" id="3.30.70.1440">
    <property type="entry name" value="Multidrug efflux transporter AcrB pore domain"/>
    <property type="match status" value="1"/>
</dbReference>
<dbReference type="SUPFAM" id="SSF82693">
    <property type="entry name" value="Multidrug efflux transporter AcrB pore domain, PN1, PN2, PC1 and PC2 subdomains"/>
    <property type="match status" value="3"/>
</dbReference>
<feature type="transmembrane region" description="Helical" evidence="1">
    <location>
        <begin position="979"/>
        <end position="1000"/>
    </location>
</feature>
<dbReference type="Gene3D" id="1.20.1640.10">
    <property type="entry name" value="Multidrug efflux transporter AcrB transmembrane domain"/>
    <property type="match status" value="2"/>
</dbReference>
<dbReference type="SUPFAM" id="SSF82866">
    <property type="entry name" value="Multidrug efflux transporter AcrB transmembrane domain"/>
    <property type="match status" value="2"/>
</dbReference>
<accession>A0A4R1F3Q9</accession>
<keyword evidence="1" id="KW-0812">Transmembrane</keyword>
<dbReference type="RefSeq" id="WP_131905397.1">
    <property type="nucleotide sequence ID" value="NZ_BAAAFU010000004.1"/>
</dbReference>
<feature type="transmembrane region" description="Helical" evidence="1">
    <location>
        <begin position="953"/>
        <end position="973"/>
    </location>
</feature>
<dbReference type="EMBL" id="SMFQ01000003">
    <property type="protein sequence ID" value="TCJ87089.1"/>
    <property type="molecule type" value="Genomic_DNA"/>
</dbReference>
<dbReference type="Pfam" id="PF00873">
    <property type="entry name" value="ACR_tran"/>
    <property type="match status" value="1"/>
</dbReference>
<reference evidence="2 3" key="1">
    <citation type="submission" date="2019-03" db="EMBL/GenBank/DDBJ databases">
        <title>Genomic Encyclopedia of Type Strains, Phase IV (KMG-IV): sequencing the most valuable type-strain genomes for metagenomic binning, comparative biology and taxonomic classification.</title>
        <authorList>
            <person name="Goeker M."/>
        </authorList>
    </citation>
    <scope>NUCLEOTIDE SEQUENCE [LARGE SCALE GENOMIC DNA]</scope>
    <source>
        <strain evidence="2 3">DSM 24830</strain>
    </source>
</reference>
<feature type="transmembrane region" description="Helical" evidence="1">
    <location>
        <begin position="928"/>
        <end position="946"/>
    </location>
</feature>
<dbReference type="Gene3D" id="3.30.70.1430">
    <property type="entry name" value="Multidrug efflux transporter AcrB pore domain"/>
    <property type="match status" value="2"/>
</dbReference>
<feature type="transmembrane region" description="Helical" evidence="1">
    <location>
        <begin position="368"/>
        <end position="387"/>
    </location>
</feature>
<feature type="transmembrane region" description="Helical" evidence="1">
    <location>
        <begin position="563"/>
        <end position="584"/>
    </location>
</feature>
<proteinExistence type="predicted"/>
<feature type="transmembrane region" description="Helical" evidence="1">
    <location>
        <begin position="394"/>
        <end position="414"/>
    </location>
</feature>
<protein>
    <submittedName>
        <fullName evidence="2">Multidrug efflux pump subunit AcrB</fullName>
    </submittedName>
</protein>
<keyword evidence="3" id="KW-1185">Reference proteome</keyword>